<comment type="caution">
    <text evidence="1">The sequence shown here is derived from an EMBL/GenBank/DDBJ whole genome shotgun (WGS) entry which is preliminary data.</text>
</comment>
<gene>
    <name evidence="1" type="ORF">BGW36DRAFT_383110</name>
</gene>
<dbReference type="SUPFAM" id="SSF48366">
    <property type="entry name" value="Ras GEF"/>
    <property type="match status" value="1"/>
</dbReference>
<dbReference type="InterPro" id="IPR023578">
    <property type="entry name" value="Ras_GEF_dom_sf"/>
</dbReference>
<proteinExistence type="predicted"/>
<evidence type="ECO:0000313" key="2">
    <source>
        <dbReference type="Proteomes" id="UP001201262"/>
    </source>
</evidence>
<protein>
    <submittedName>
        <fullName evidence="1">Uncharacterized protein</fullName>
    </submittedName>
</protein>
<keyword evidence="2" id="KW-1185">Reference proteome</keyword>
<dbReference type="Proteomes" id="UP001201262">
    <property type="component" value="Unassembled WGS sequence"/>
</dbReference>
<name>A0AAD4PX04_9EURO</name>
<reference evidence="1" key="1">
    <citation type="submission" date="2021-12" db="EMBL/GenBank/DDBJ databases">
        <title>Convergent genome expansion in fungi linked to evolution of root-endophyte symbiosis.</title>
        <authorList>
            <consortium name="DOE Joint Genome Institute"/>
            <person name="Ke Y.-H."/>
            <person name="Bonito G."/>
            <person name="Liao H.-L."/>
            <person name="Looney B."/>
            <person name="Rojas-Flechas A."/>
            <person name="Nash J."/>
            <person name="Hameed K."/>
            <person name="Schadt C."/>
            <person name="Martin F."/>
            <person name="Crous P.W."/>
            <person name="Miettinen O."/>
            <person name="Magnuson J.K."/>
            <person name="Labbe J."/>
            <person name="Jacobson D."/>
            <person name="Doktycz M.J."/>
            <person name="Veneault-Fourrey C."/>
            <person name="Kuo A."/>
            <person name="Mondo S."/>
            <person name="Calhoun S."/>
            <person name="Riley R."/>
            <person name="Ohm R."/>
            <person name="LaButti K."/>
            <person name="Andreopoulos B."/>
            <person name="Pangilinan J."/>
            <person name="Nolan M."/>
            <person name="Tritt A."/>
            <person name="Clum A."/>
            <person name="Lipzen A."/>
            <person name="Daum C."/>
            <person name="Barry K."/>
            <person name="Grigoriev I.V."/>
            <person name="Vilgalys R."/>
        </authorList>
    </citation>
    <scope>NUCLEOTIDE SEQUENCE</scope>
    <source>
        <strain evidence="1">PMI_201</strain>
    </source>
</reference>
<organism evidence="1 2">
    <name type="scientific">Talaromyces proteolyticus</name>
    <dbReference type="NCBI Taxonomy" id="1131652"/>
    <lineage>
        <taxon>Eukaryota</taxon>
        <taxon>Fungi</taxon>
        <taxon>Dikarya</taxon>
        <taxon>Ascomycota</taxon>
        <taxon>Pezizomycotina</taxon>
        <taxon>Eurotiomycetes</taxon>
        <taxon>Eurotiomycetidae</taxon>
        <taxon>Eurotiales</taxon>
        <taxon>Trichocomaceae</taxon>
        <taxon>Talaromyces</taxon>
        <taxon>Talaromyces sect. Bacilispori</taxon>
    </lineage>
</organism>
<sequence>MFLSPSLSGSATTLVDHVAPSSQPCTPDEPIDAETPACWRLSEVELAMRNGDKNTICRLRKYQPFNFEYVHLKPDLSSPQETDQPKIPEPCPSLGPFFTKGNFYSLLEYVIMDLFRKVPFEDWVQKALGLSPWSVMHLEYCYRFICYQLHSFIHYRCGEGIEGFKQNALILSWTNPFTSSIVRNACTRIFPSHIEFDFTSITAPLQDVLSSQDNISAILQRLDALEVRFHRPSSFRWSWGFNTATPLMCRLCEEKVENVAASMTHYDLKQFHRITQSGIYQGDTHLSSLGRRWNTLSQAVEECAAVEEYQEKLVELVVIFKFLRNFYSMSAVLQGLSAAGFQSRRLRKTVYAIDYTGNYEEYRRRINTKPALHFLLPLVKAVRMGDENALAAIFTFKKYKMRYHNPVLIRLLSIYALS</sequence>
<dbReference type="EMBL" id="JAJTJA010000008">
    <property type="protein sequence ID" value="KAH8695680.1"/>
    <property type="molecule type" value="Genomic_DNA"/>
</dbReference>
<dbReference type="RefSeq" id="XP_046070822.1">
    <property type="nucleotide sequence ID" value="XM_046216626.1"/>
</dbReference>
<dbReference type="GeneID" id="70246913"/>
<evidence type="ECO:0000313" key="1">
    <source>
        <dbReference type="EMBL" id="KAH8695680.1"/>
    </source>
</evidence>
<dbReference type="AlphaFoldDB" id="A0AAD4PX04"/>
<accession>A0AAD4PX04</accession>